<dbReference type="Proteomes" id="UP000254765">
    <property type="component" value="Unassembled WGS sequence"/>
</dbReference>
<protein>
    <submittedName>
        <fullName evidence="1">Uncharacterized protein</fullName>
    </submittedName>
</protein>
<sequence>MAFPKSHEILALTSQHESNNRVSANFLTREILNEALILVRSLSPEEVFRLTKTETGQIAFTLGELKDENNRRLTANNIESGQRPGGRINHLDNRINVSFPGTSWQMGARVQHFENIASSTVGGAGLVLIAGLWTGAGSGVGSILGRNAAQLAVVTGTYLGKRFVTNKTMVVNQMAAHIKNLADMFNSTHNAFNDFKFESAAKRAQYSPDPQAEHPITFEQKVTDNNAVPANHTAAIQAIVRRFVTGTYQRVDIVGQGDMFIKVFFSDGELDISQAQYDYLSNLKLPRLINLAGLHGFGATVVILSSAQKCPELTKRFLLSVRMVNDDDKADCRIGRDRCASVARFFHTRLEQASSPASLCPALIKRILTPGS</sequence>
<organism evidence="1 2">
    <name type="scientific">Serratia marcescens</name>
    <dbReference type="NCBI Taxonomy" id="615"/>
    <lineage>
        <taxon>Bacteria</taxon>
        <taxon>Pseudomonadati</taxon>
        <taxon>Pseudomonadota</taxon>
        <taxon>Gammaproteobacteria</taxon>
        <taxon>Enterobacterales</taxon>
        <taxon>Yersiniaceae</taxon>
        <taxon>Serratia</taxon>
    </lineage>
</organism>
<reference evidence="1 2" key="1">
    <citation type="submission" date="2018-06" db="EMBL/GenBank/DDBJ databases">
        <authorList>
            <consortium name="Pathogen Informatics"/>
            <person name="Doyle S."/>
        </authorList>
    </citation>
    <scope>NUCLEOTIDE SEQUENCE [LARGE SCALE GENOMIC DNA]</scope>
    <source>
        <strain evidence="1 2">NCTC10211</strain>
    </source>
</reference>
<evidence type="ECO:0000313" key="1">
    <source>
        <dbReference type="EMBL" id="SUI46012.1"/>
    </source>
</evidence>
<dbReference type="EMBL" id="UGYK01000002">
    <property type="protein sequence ID" value="SUI46012.1"/>
    <property type="molecule type" value="Genomic_DNA"/>
</dbReference>
<dbReference type="AlphaFoldDB" id="A0A379YJ32"/>
<proteinExistence type="predicted"/>
<name>A0A379YJ32_SERMA</name>
<gene>
    <name evidence="1" type="ORF">NCTC10211_01937</name>
</gene>
<evidence type="ECO:0000313" key="2">
    <source>
        <dbReference type="Proteomes" id="UP000254765"/>
    </source>
</evidence>
<accession>A0A379YJ32</accession>